<dbReference type="AlphaFoldDB" id="A0A1F4VP94"/>
<dbReference type="PRINTS" id="PR01874">
    <property type="entry name" value="DNAREPAIRADA"/>
</dbReference>
<dbReference type="GO" id="GO:0005829">
    <property type="term" value="C:cytosol"/>
    <property type="evidence" value="ECO:0007669"/>
    <property type="project" value="TreeGrafter"/>
</dbReference>
<evidence type="ECO:0000313" key="1">
    <source>
        <dbReference type="EMBL" id="OGC58865.1"/>
    </source>
</evidence>
<dbReference type="Proteomes" id="UP000178964">
    <property type="component" value="Unassembled WGS sequence"/>
</dbReference>
<dbReference type="Gene3D" id="3.30.230.10">
    <property type="match status" value="1"/>
</dbReference>
<organism evidence="1 2">
    <name type="scientific">candidate division WWE3 bacterium RIFCSPLOWO2_01_FULL_42_11</name>
    <dbReference type="NCBI Taxonomy" id="1802627"/>
    <lineage>
        <taxon>Bacteria</taxon>
        <taxon>Katanobacteria</taxon>
    </lineage>
</organism>
<evidence type="ECO:0000313" key="2">
    <source>
        <dbReference type="Proteomes" id="UP000178964"/>
    </source>
</evidence>
<gene>
    <name evidence="1" type="ORF">A3A70_00800</name>
</gene>
<dbReference type="SUPFAM" id="SSF54211">
    <property type="entry name" value="Ribosomal protein S5 domain 2-like"/>
    <property type="match status" value="1"/>
</dbReference>
<dbReference type="InterPro" id="IPR020568">
    <property type="entry name" value="Ribosomal_Su5_D2-typ_SF"/>
</dbReference>
<protein>
    <recommendedName>
        <fullName evidence="3">DNA repair protein RadA</fullName>
    </recommendedName>
</protein>
<dbReference type="SUPFAM" id="SSF52540">
    <property type="entry name" value="P-loop containing nucleoside triphosphate hydrolases"/>
    <property type="match status" value="1"/>
</dbReference>
<evidence type="ECO:0008006" key="3">
    <source>
        <dbReference type="Google" id="ProtNLM"/>
    </source>
</evidence>
<comment type="caution">
    <text evidence="1">The sequence shown here is derived from an EMBL/GenBank/DDBJ whole genome shotgun (WGS) entry which is preliminary data.</text>
</comment>
<dbReference type="Gene3D" id="3.40.50.300">
    <property type="entry name" value="P-loop containing nucleotide triphosphate hydrolases"/>
    <property type="match status" value="1"/>
</dbReference>
<proteinExistence type="predicted"/>
<dbReference type="STRING" id="1802627.A3A70_00800"/>
<sequence>MECSDLDSTAGSPMQIRESTLRLIKVAKEKGIILIIVGHITKEGAIAGPKLLEHMVDAVLYLEGDPDHNLRILRVSKNRFGNTQEVGVFKMDENGMIGVDNPSMLFLEGKLEGAKGSVICPVMNGNRCFLLEVQALTAPTAFNYPRRTVSGVDINRVLLIIAILSRSCGIDLSHHDVFVSLAGGVKLKDVGLDLAIGLSLVSSVRNLPLKNDLAAFGEVGLSGEIRSVNGMGQREKEATRLGYKDLIEPGSIKSLEQAVKKAFVQI</sequence>
<dbReference type="GO" id="GO:0000725">
    <property type="term" value="P:recombinational repair"/>
    <property type="evidence" value="ECO:0007669"/>
    <property type="project" value="TreeGrafter"/>
</dbReference>
<dbReference type="Pfam" id="PF13541">
    <property type="entry name" value="ChlI"/>
    <property type="match status" value="1"/>
</dbReference>
<reference evidence="1 2" key="1">
    <citation type="journal article" date="2016" name="Nat. Commun.">
        <title>Thousands of microbial genomes shed light on interconnected biogeochemical processes in an aquifer system.</title>
        <authorList>
            <person name="Anantharaman K."/>
            <person name="Brown C.T."/>
            <person name="Hug L.A."/>
            <person name="Sharon I."/>
            <person name="Castelle C.J."/>
            <person name="Probst A.J."/>
            <person name="Thomas B.C."/>
            <person name="Singh A."/>
            <person name="Wilkins M.J."/>
            <person name="Karaoz U."/>
            <person name="Brodie E.L."/>
            <person name="Williams K.H."/>
            <person name="Hubbard S.S."/>
            <person name="Banfield J.F."/>
        </authorList>
    </citation>
    <scope>NUCLEOTIDE SEQUENCE [LARGE SCALE GENOMIC DNA]</scope>
</reference>
<dbReference type="PANTHER" id="PTHR32472">
    <property type="entry name" value="DNA REPAIR PROTEIN RADA"/>
    <property type="match status" value="1"/>
</dbReference>
<dbReference type="EMBL" id="MEVK01000029">
    <property type="protein sequence ID" value="OGC58865.1"/>
    <property type="molecule type" value="Genomic_DNA"/>
</dbReference>
<accession>A0A1F4VP94</accession>
<dbReference type="PANTHER" id="PTHR32472:SF10">
    <property type="entry name" value="DNA REPAIR PROTEIN RADA-LIKE PROTEIN"/>
    <property type="match status" value="1"/>
</dbReference>
<dbReference type="InterPro" id="IPR014721">
    <property type="entry name" value="Ribsml_uS5_D2-typ_fold_subgr"/>
</dbReference>
<name>A0A1F4VP94_UNCKA</name>
<dbReference type="InterPro" id="IPR027417">
    <property type="entry name" value="P-loop_NTPase"/>
</dbReference>